<dbReference type="EMBL" id="QGLM01000029">
    <property type="protein sequence ID" value="PXY94015.1"/>
    <property type="molecule type" value="Genomic_DNA"/>
</dbReference>
<accession>A0A318N066</accession>
<dbReference type="Proteomes" id="UP000247838">
    <property type="component" value="Unassembled WGS sequence"/>
</dbReference>
<name>A0A318N066_FRIPE</name>
<dbReference type="AlphaFoldDB" id="A0A318N066"/>
<evidence type="ECO:0000313" key="1">
    <source>
        <dbReference type="EMBL" id="PXY94015.1"/>
    </source>
</evidence>
<reference evidence="1 2" key="1">
    <citation type="submission" date="2018-05" db="EMBL/GenBank/DDBJ databases">
        <title>Reference genomes for bee gut microbiota database.</title>
        <authorList>
            <person name="Ellegaard K.M."/>
        </authorList>
    </citation>
    <scope>NUCLEOTIDE SEQUENCE [LARGE SCALE GENOMIC DNA]</scope>
    <source>
        <strain evidence="1 2">ESL0167</strain>
    </source>
</reference>
<gene>
    <name evidence="1" type="ORF">DKK76_11455</name>
</gene>
<organism evidence="1 2">
    <name type="scientific">Frischella perrara</name>
    <dbReference type="NCBI Taxonomy" id="1267021"/>
    <lineage>
        <taxon>Bacteria</taxon>
        <taxon>Pseudomonadati</taxon>
        <taxon>Pseudomonadota</taxon>
        <taxon>Gammaproteobacteria</taxon>
        <taxon>Orbales</taxon>
        <taxon>Orbaceae</taxon>
        <taxon>Frischella</taxon>
    </lineage>
</organism>
<protein>
    <submittedName>
        <fullName evidence="1">Uncharacterized protein</fullName>
    </submittedName>
</protein>
<dbReference type="RefSeq" id="WP_110444311.1">
    <property type="nucleotide sequence ID" value="NZ_QGLM01000029.1"/>
</dbReference>
<comment type="caution">
    <text evidence="1">The sequence shown here is derived from an EMBL/GenBank/DDBJ whole genome shotgun (WGS) entry which is preliminary data.</text>
</comment>
<sequence length="241" mass="28548">MTYINLFKVNIIILLFILLIIPPIAHANINNEAIKMNKERILKEIDANYSEWDINHYIKLDNDLKFISVFEEENKQANYTVNQLQIISILEKTLKKINVDLKLKYVRSFQFNILGNNNHYIPPTTEVYNIILTNDENQILGDAKIAITISQLQDIKQAYLHTQQRFIFYFDFGYSSERIHFEKMDNLGTYAAKDIVKDGDFMWIYKNMMVQIFDSNIQELSLKIANMFQEEVEHELKKLHE</sequence>
<proteinExistence type="predicted"/>
<evidence type="ECO:0000313" key="2">
    <source>
        <dbReference type="Proteomes" id="UP000247838"/>
    </source>
</evidence>